<keyword evidence="3" id="KW-1003">Cell membrane</keyword>
<evidence type="ECO:0000256" key="10">
    <source>
        <dbReference type="ARBA" id="ARBA00023136"/>
    </source>
</evidence>
<evidence type="ECO:0000256" key="12">
    <source>
        <dbReference type="ARBA" id="ARBA00045139"/>
    </source>
</evidence>
<evidence type="ECO:0000256" key="7">
    <source>
        <dbReference type="ARBA" id="ARBA00022692"/>
    </source>
</evidence>
<dbReference type="PANTHER" id="PTHR30175:SF4">
    <property type="entry name" value="PTS SYSTEM TREHALOSE-SPECIFIC EIIBC COMPONENT"/>
    <property type="match status" value="1"/>
</dbReference>
<gene>
    <name evidence="20" type="ORF">D5R93_06655</name>
</gene>
<dbReference type="InterPro" id="IPR018113">
    <property type="entry name" value="PTrfase_EIIB_Cys"/>
</dbReference>
<comment type="function">
    <text evidence="12">The phosphoenolpyruvate-dependent sugar phosphotransferase system (sugar PTS), a major carbohydrate active transport system, catalyzes the phosphorylation of incoming sugar substrates concomitantly with their translocation across the cell membrane. This system is involved in sucrose transport.</text>
</comment>
<dbReference type="Gene3D" id="3.30.1360.60">
    <property type="entry name" value="Glucose permease domain IIB"/>
    <property type="match status" value="1"/>
</dbReference>
<keyword evidence="10 16" id="KW-0472">Membrane</keyword>
<dbReference type="InterPro" id="IPR011055">
    <property type="entry name" value="Dup_hybrid_motif"/>
</dbReference>
<dbReference type="NCBIfam" id="TIGR00830">
    <property type="entry name" value="PTBA"/>
    <property type="match status" value="1"/>
</dbReference>
<dbReference type="CDD" id="cd00212">
    <property type="entry name" value="PTS_IIB_glc"/>
    <property type="match status" value="1"/>
</dbReference>
<dbReference type="EC" id="2.7.1.211" evidence="11"/>
<dbReference type="InterPro" id="IPR001127">
    <property type="entry name" value="PTS_EIIA_1_perm"/>
</dbReference>
<evidence type="ECO:0000256" key="9">
    <source>
        <dbReference type="ARBA" id="ARBA00022989"/>
    </source>
</evidence>
<dbReference type="NCBIfam" id="TIGR01996">
    <property type="entry name" value="PTS-II-BC-sucr"/>
    <property type="match status" value="1"/>
</dbReference>
<dbReference type="Pfam" id="PF00367">
    <property type="entry name" value="PTS_EIIB"/>
    <property type="match status" value="1"/>
</dbReference>
<keyword evidence="5" id="KW-0808">Transferase</keyword>
<keyword evidence="7 16" id="KW-0812">Transmembrane</keyword>
<dbReference type="Pfam" id="PF02378">
    <property type="entry name" value="PTS_EIIC"/>
    <property type="match status" value="1"/>
</dbReference>
<dbReference type="InterPro" id="IPR001996">
    <property type="entry name" value="PTS_IIB_1"/>
</dbReference>
<evidence type="ECO:0000259" key="17">
    <source>
        <dbReference type="PROSITE" id="PS51093"/>
    </source>
</evidence>
<dbReference type="PROSITE" id="PS51103">
    <property type="entry name" value="PTS_EIIC_TYPE_1"/>
    <property type="match status" value="1"/>
</dbReference>
<evidence type="ECO:0000259" key="19">
    <source>
        <dbReference type="PROSITE" id="PS51103"/>
    </source>
</evidence>
<feature type="transmembrane region" description="Helical" evidence="16">
    <location>
        <begin position="411"/>
        <end position="430"/>
    </location>
</feature>
<feature type="transmembrane region" description="Helical" evidence="16">
    <location>
        <begin position="349"/>
        <end position="373"/>
    </location>
</feature>
<keyword evidence="9 16" id="KW-1133">Transmembrane helix</keyword>
<evidence type="ECO:0000256" key="15">
    <source>
        <dbReference type="SAM" id="MobiDB-lite"/>
    </source>
</evidence>
<feature type="domain" description="PTS EIIC type-1" evidence="19">
    <location>
        <begin position="109"/>
        <end position="487"/>
    </location>
</feature>
<protein>
    <recommendedName>
        <fullName evidence="11">protein-N(pi)-phosphohistidine--sucrose phosphotransferase</fullName>
        <ecNumber evidence="11">2.7.1.211</ecNumber>
    </recommendedName>
</protein>
<dbReference type="Gene3D" id="2.70.70.10">
    <property type="entry name" value="Glucose Permease (Domain IIA)"/>
    <property type="match status" value="1"/>
</dbReference>
<dbReference type="SUPFAM" id="SSF51261">
    <property type="entry name" value="Duplicated hybrid motif"/>
    <property type="match status" value="1"/>
</dbReference>
<evidence type="ECO:0000313" key="21">
    <source>
        <dbReference type="Proteomes" id="UP000273001"/>
    </source>
</evidence>
<evidence type="ECO:0000256" key="5">
    <source>
        <dbReference type="ARBA" id="ARBA00022679"/>
    </source>
</evidence>
<dbReference type="PANTHER" id="PTHR30175">
    <property type="entry name" value="PHOSPHOTRANSFERASE SYSTEM TRANSPORT PROTEIN"/>
    <property type="match status" value="1"/>
</dbReference>
<organism evidence="20 21">
    <name type="scientific">Actinomyces lilanjuaniae</name>
    <dbReference type="NCBI Taxonomy" id="2321394"/>
    <lineage>
        <taxon>Bacteria</taxon>
        <taxon>Bacillati</taxon>
        <taxon>Actinomycetota</taxon>
        <taxon>Actinomycetes</taxon>
        <taxon>Actinomycetales</taxon>
        <taxon>Actinomycetaceae</taxon>
        <taxon>Actinomyces</taxon>
    </lineage>
</organism>
<feature type="transmembrane region" description="Helical" evidence="16">
    <location>
        <begin position="234"/>
        <end position="253"/>
    </location>
</feature>
<dbReference type="SUPFAM" id="SSF55604">
    <property type="entry name" value="Glucose permease domain IIB"/>
    <property type="match status" value="1"/>
</dbReference>
<feature type="transmembrane region" description="Helical" evidence="16">
    <location>
        <begin position="307"/>
        <end position="328"/>
    </location>
</feature>
<evidence type="ECO:0000256" key="14">
    <source>
        <dbReference type="PROSITE-ProRule" id="PRU00421"/>
    </source>
</evidence>
<dbReference type="NCBIfam" id="TIGR00826">
    <property type="entry name" value="EIIB_glc"/>
    <property type="match status" value="1"/>
</dbReference>
<comment type="catalytic activity">
    <reaction evidence="13">
        <text>N(pros)-phospho-L-histidyl-[protein](out) + sucrose = sucrose 6(G)-phosphate(in) + L-histidyl-[protein]</text>
        <dbReference type="Rhea" id="RHEA:49236"/>
        <dbReference type="Rhea" id="RHEA-COMP:9745"/>
        <dbReference type="Rhea" id="RHEA-COMP:9746"/>
        <dbReference type="ChEBI" id="CHEBI:17992"/>
        <dbReference type="ChEBI" id="CHEBI:29979"/>
        <dbReference type="ChEBI" id="CHEBI:64837"/>
        <dbReference type="ChEBI" id="CHEBI:91002"/>
        <dbReference type="EC" id="2.7.1.211"/>
    </reaction>
</comment>
<dbReference type="InterPro" id="IPR036878">
    <property type="entry name" value="Glu_permease_IIB"/>
</dbReference>
<evidence type="ECO:0000256" key="16">
    <source>
        <dbReference type="SAM" id="Phobius"/>
    </source>
</evidence>
<feature type="compositionally biased region" description="Acidic residues" evidence="15">
    <location>
        <begin position="669"/>
        <end position="692"/>
    </location>
</feature>
<reference evidence="20 21" key="1">
    <citation type="submission" date="2018-09" db="EMBL/GenBank/DDBJ databases">
        <authorList>
            <person name="Li J."/>
        </authorList>
    </citation>
    <scope>NUCLEOTIDE SEQUENCE [LARGE SCALE GENOMIC DNA]</scope>
    <source>
        <strain evidence="20 21">2129</strain>
    </source>
</reference>
<accession>A0ABN5PP29</accession>
<feature type="active site" description="Phosphocysteine intermediate; for EIIB activity" evidence="14">
    <location>
        <position position="28"/>
    </location>
</feature>
<keyword evidence="8" id="KW-0418">Kinase</keyword>
<keyword evidence="21" id="KW-1185">Reference proteome</keyword>
<dbReference type="PROSITE" id="PS00371">
    <property type="entry name" value="PTS_EIIA_TYPE_1_HIS"/>
    <property type="match status" value="1"/>
</dbReference>
<evidence type="ECO:0000313" key="20">
    <source>
        <dbReference type="EMBL" id="AYD89799.1"/>
    </source>
</evidence>
<feature type="region of interest" description="Disordered" evidence="15">
    <location>
        <begin position="663"/>
        <end position="703"/>
    </location>
</feature>
<dbReference type="InterPro" id="IPR013013">
    <property type="entry name" value="PTS_EIIC_1"/>
</dbReference>
<evidence type="ECO:0000259" key="18">
    <source>
        <dbReference type="PROSITE" id="PS51098"/>
    </source>
</evidence>
<dbReference type="InterPro" id="IPR010973">
    <property type="entry name" value="PTS_IIBC_sucr"/>
</dbReference>
<comment type="subcellular location">
    <subcellularLocation>
        <location evidence="1">Cell membrane</location>
        <topology evidence="1">Multi-pass membrane protein</topology>
    </subcellularLocation>
</comment>
<dbReference type="Pfam" id="PF00358">
    <property type="entry name" value="PTS_EIIA_1"/>
    <property type="match status" value="1"/>
</dbReference>
<feature type="transmembrane region" description="Helical" evidence="16">
    <location>
        <begin position="450"/>
        <end position="471"/>
    </location>
</feature>
<keyword evidence="6" id="KW-0598">Phosphotransferase system</keyword>
<feature type="compositionally biased region" description="Basic and acidic residues" evidence="15">
    <location>
        <begin position="693"/>
        <end position="703"/>
    </location>
</feature>
<feature type="transmembrane region" description="Helical" evidence="16">
    <location>
        <begin position="163"/>
        <end position="184"/>
    </location>
</feature>
<dbReference type="PROSITE" id="PS51098">
    <property type="entry name" value="PTS_EIIB_TYPE_1"/>
    <property type="match status" value="1"/>
</dbReference>
<proteinExistence type="predicted"/>
<feature type="domain" description="PTS EIIA type-1" evidence="17">
    <location>
        <begin position="533"/>
        <end position="637"/>
    </location>
</feature>
<keyword evidence="4" id="KW-0762">Sugar transport</keyword>
<dbReference type="InterPro" id="IPR003352">
    <property type="entry name" value="PTS_EIIC"/>
</dbReference>
<keyword evidence="2" id="KW-0813">Transport</keyword>
<dbReference type="EMBL" id="CP032514">
    <property type="protein sequence ID" value="AYD89799.1"/>
    <property type="molecule type" value="Genomic_DNA"/>
</dbReference>
<dbReference type="InterPro" id="IPR050558">
    <property type="entry name" value="PTS_Sugar-Specific_Components"/>
</dbReference>
<evidence type="ECO:0000256" key="8">
    <source>
        <dbReference type="ARBA" id="ARBA00022777"/>
    </source>
</evidence>
<evidence type="ECO:0000256" key="1">
    <source>
        <dbReference type="ARBA" id="ARBA00004651"/>
    </source>
</evidence>
<feature type="transmembrane region" description="Helical" evidence="16">
    <location>
        <begin position="110"/>
        <end position="131"/>
    </location>
</feature>
<evidence type="ECO:0000256" key="3">
    <source>
        <dbReference type="ARBA" id="ARBA00022475"/>
    </source>
</evidence>
<evidence type="ECO:0000256" key="4">
    <source>
        <dbReference type="ARBA" id="ARBA00022597"/>
    </source>
</evidence>
<dbReference type="PROSITE" id="PS51093">
    <property type="entry name" value="PTS_EIIA_TYPE_1"/>
    <property type="match status" value="1"/>
</dbReference>
<name>A0ABN5PP29_9ACTO</name>
<evidence type="ECO:0000256" key="13">
    <source>
        <dbReference type="ARBA" id="ARBA00048931"/>
    </source>
</evidence>
<dbReference type="Proteomes" id="UP000273001">
    <property type="component" value="Chromosome"/>
</dbReference>
<sequence>MAMDHARVAKDVLTYVGGADNINAAAHCATRLRLVINDMDKVDQKALDKDPDIKGTFIAGGMFQIIVGPGDVDIVFDQMVQTGGVKEVSKDEAKQEAAKSGNVVSRFIKVIADIFVPILPALIAGGLMMAINNVLTAGFFENADGTTYGLTDRYTWLGDYADLINLVSSAAFAFLPVLVGFSAAKRFGGNVYLGAAMGAAMVSTSLTSAYDIQTATEAGTIETWQLFGLSVDKIGYQAMVIPVLCVVWIMSAIEKWLHKRLSGTADFLLTPLITLLVTGFLTFVIVGPLTRELSDGITAGLQWLYNTAGPLGGLLFGLVYSPIVVTGLHQSFPAVELPLIDQMRTGGAGSFIFPIASMANVAQGAVALAVFFLTKDAKLKGLAGAGGASAVFGITEPAIFGVNLRLRWPFFIGLGAAGIGGALVSLLDIHSQALGAAGFVGFVSIVPDDIIRYVFVELVVFALAFGAAFAYGTTRGRASLAGDEAEDVDEAELEAEVMAEHAEAVEFSEDAADDFLVASPIQGQALPLSEVEDATFASGMLGPGMAVSPAEGPVVSPVDGEVIAAFPTGHAYGLRSVSGIELLVHVGMDTVQLDGEHFTPKVKVGDKVLRGMPLVEVDWSAVKAAGYKTVTPVVVSNAASFSGIEEKGSGTLLRGDELFVVATTSSEGSDTDGNDPEAEDDVAPSVSDDSETAQEKEGAVEVV</sequence>
<evidence type="ECO:0000256" key="2">
    <source>
        <dbReference type="ARBA" id="ARBA00022448"/>
    </source>
</evidence>
<evidence type="ECO:0000256" key="11">
    <source>
        <dbReference type="ARBA" id="ARBA00044053"/>
    </source>
</evidence>
<feature type="transmembrane region" description="Helical" evidence="16">
    <location>
        <begin position="265"/>
        <end position="287"/>
    </location>
</feature>
<dbReference type="PROSITE" id="PS01035">
    <property type="entry name" value="PTS_EIIB_TYPE_1_CYS"/>
    <property type="match status" value="1"/>
</dbReference>
<feature type="domain" description="PTS EIIB type-1" evidence="18">
    <location>
        <begin position="6"/>
        <end position="89"/>
    </location>
</feature>
<evidence type="ECO:0000256" key="6">
    <source>
        <dbReference type="ARBA" id="ARBA00022683"/>
    </source>
</evidence>